<comment type="similarity">
    <text evidence="1">Belongs to the CRISPR-associated protein Cas6/Cse3/CasE family.</text>
</comment>
<protein>
    <submittedName>
        <fullName evidence="5">CRISPR-associated endoribonuclease Cas6</fullName>
    </submittedName>
</protein>
<dbReference type="InterPro" id="IPR049435">
    <property type="entry name" value="Cas_Cas6_C"/>
</dbReference>
<keyword evidence="3" id="KW-0051">Antiviral defense</keyword>
<evidence type="ECO:0000256" key="2">
    <source>
        <dbReference type="ARBA" id="ARBA00022884"/>
    </source>
</evidence>
<evidence type="ECO:0000256" key="1">
    <source>
        <dbReference type="ARBA" id="ARBA00005937"/>
    </source>
</evidence>
<dbReference type="PANTHER" id="PTHR36984">
    <property type="entry name" value="CRISPR-ASSOCIATED ENDORIBONUCLEASE CAS6 1"/>
    <property type="match status" value="1"/>
</dbReference>
<evidence type="ECO:0000313" key="5">
    <source>
        <dbReference type="EMBL" id="SFR54366.1"/>
    </source>
</evidence>
<dbReference type="GO" id="GO:0003723">
    <property type="term" value="F:RNA binding"/>
    <property type="evidence" value="ECO:0007669"/>
    <property type="project" value="UniProtKB-KW"/>
</dbReference>
<keyword evidence="2" id="KW-0694">RNA-binding</keyword>
<dbReference type="STRING" id="37658.SAMN05661086_00025"/>
<organism evidence="5 6">
    <name type="scientific">Anaeromicropila populeti</name>
    <dbReference type="NCBI Taxonomy" id="37658"/>
    <lineage>
        <taxon>Bacteria</taxon>
        <taxon>Bacillati</taxon>
        <taxon>Bacillota</taxon>
        <taxon>Clostridia</taxon>
        <taxon>Lachnospirales</taxon>
        <taxon>Lachnospiraceae</taxon>
        <taxon>Anaeromicropila</taxon>
    </lineage>
</organism>
<dbReference type="Proteomes" id="UP000199659">
    <property type="component" value="Unassembled WGS sequence"/>
</dbReference>
<dbReference type="InterPro" id="IPR010156">
    <property type="entry name" value="CRISPR-assoc_prot_Cas6"/>
</dbReference>
<dbReference type="NCBIfam" id="TIGR01877">
    <property type="entry name" value="cas_cas6"/>
    <property type="match status" value="1"/>
</dbReference>
<name>A0A1I6HIZ0_9FIRM</name>
<dbReference type="GO" id="GO:0051607">
    <property type="term" value="P:defense response to virus"/>
    <property type="evidence" value="ECO:0007669"/>
    <property type="project" value="UniProtKB-KW"/>
</dbReference>
<gene>
    <name evidence="5" type="ORF">SAMN05661086_00025</name>
</gene>
<dbReference type="GO" id="GO:0016788">
    <property type="term" value="F:hydrolase activity, acting on ester bonds"/>
    <property type="evidence" value="ECO:0007669"/>
    <property type="project" value="InterPro"/>
</dbReference>
<feature type="domain" description="CRISPR associated protein Cas6 C-terminal" evidence="4">
    <location>
        <begin position="118"/>
        <end position="226"/>
    </location>
</feature>
<dbReference type="Pfam" id="PF01881">
    <property type="entry name" value="Cas_Cas6_C"/>
    <property type="match status" value="1"/>
</dbReference>
<proteinExistence type="inferred from homology"/>
<dbReference type="PANTHER" id="PTHR36984:SF1">
    <property type="entry name" value="CRISPR-ASSOCIATED ENDORIBONUCLEASE CAS6 1"/>
    <property type="match status" value="1"/>
</dbReference>
<accession>A0A1I6HIZ0</accession>
<dbReference type="AlphaFoldDB" id="A0A1I6HIZ0"/>
<keyword evidence="6" id="KW-1185">Reference proteome</keyword>
<sequence>MVVFQISLEIYLQENLPMEKTMEVLCKFLDNVLCQKEELIGLHNAKKYKNYCFNSLYPTSSDKVYHKNKRYQLQIRTTDRELAQHFANQAVRVKDRIIKVIETSVQMLPKRTIYKLYSISPCMLKTDYGYWRSYLPEANFLEAVKSNLIKKYKDFTGQLVDEDFSFFERIEFINRKPILCAYKNVSLLGDKLDLYISEHPMAQELAYFALGVGILEGNARGFGFVNDKWKK</sequence>
<evidence type="ECO:0000256" key="3">
    <source>
        <dbReference type="ARBA" id="ARBA00023118"/>
    </source>
</evidence>
<evidence type="ECO:0000313" key="6">
    <source>
        <dbReference type="Proteomes" id="UP000199659"/>
    </source>
</evidence>
<reference evidence="5 6" key="1">
    <citation type="submission" date="2016-10" db="EMBL/GenBank/DDBJ databases">
        <authorList>
            <person name="de Groot N.N."/>
        </authorList>
    </citation>
    <scope>NUCLEOTIDE SEQUENCE [LARGE SCALE GENOMIC DNA]</scope>
    <source>
        <strain evidence="5 6">743A</strain>
    </source>
</reference>
<dbReference type="EMBL" id="FOYZ01000001">
    <property type="protein sequence ID" value="SFR54366.1"/>
    <property type="molecule type" value="Genomic_DNA"/>
</dbReference>
<evidence type="ECO:0000259" key="4">
    <source>
        <dbReference type="Pfam" id="PF01881"/>
    </source>
</evidence>
<dbReference type="Gene3D" id="3.30.70.1900">
    <property type="match status" value="1"/>
</dbReference>